<evidence type="ECO:0000256" key="1">
    <source>
        <dbReference type="ARBA" id="ARBA00022723"/>
    </source>
</evidence>
<dbReference type="PROSITE" id="PS51819">
    <property type="entry name" value="VOC"/>
    <property type="match status" value="1"/>
</dbReference>
<comment type="caution">
    <text evidence="3">The sequence shown here is derived from an EMBL/GenBank/DDBJ whole genome shotgun (WGS) entry which is preliminary data.</text>
</comment>
<dbReference type="InterPro" id="IPR029068">
    <property type="entry name" value="Glyas_Bleomycin-R_OHBP_Dase"/>
</dbReference>
<feature type="domain" description="VOC" evidence="2">
    <location>
        <begin position="18"/>
        <end position="163"/>
    </location>
</feature>
<dbReference type="PANTHER" id="PTHR43048:SF6">
    <property type="entry name" value="BLR8189 PROTEIN"/>
    <property type="match status" value="1"/>
</dbReference>
<accession>A0ABN2BX71</accession>
<proteinExistence type="predicted"/>
<name>A0ABN2BX71_9ACTN</name>
<dbReference type="Gene3D" id="3.10.180.10">
    <property type="entry name" value="2,3-Dihydroxybiphenyl 1,2-Dioxygenase, domain 1"/>
    <property type="match status" value="1"/>
</dbReference>
<sequence>MDAMTSTGTSRPAVTTRGIDHLGLTVPDIEAATDFFASAFGAQPLYDTLAGPAAGALLEQSLGIPAGATVQRVRMLRLANGPSLELFEYGDVDQRAPSRACDYGIQHFALYVDDLDVALEATVAAGARPLAPPEELPGMEAGAGNRWMYAELPWGGLIELVTAPSPQAYETTTPLRRWRPAPS</sequence>
<keyword evidence="1" id="KW-0479">Metal-binding</keyword>
<dbReference type="Proteomes" id="UP001500842">
    <property type="component" value="Unassembled WGS sequence"/>
</dbReference>
<dbReference type="Pfam" id="PF13669">
    <property type="entry name" value="Glyoxalase_4"/>
    <property type="match status" value="1"/>
</dbReference>
<dbReference type="EMBL" id="BAAAOR010000052">
    <property type="protein sequence ID" value="GAA1548989.1"/>
    <property type="molecule type" value="Genomic_DNA"/>
</dbReference>
<dbReference type="InterPro" id="IPR037523">
    <property type="entry name" value="VOC_core"/>
</dbReference>
<protein>
    <submittedName>
        <fullName evidence="3">VOC family protein</fullName>
    </submittedName>
</protein>
<reference evidence="3 4" key="1">
    <citation type="journal article" date="2019" name="Int. J. Syst. Evol. Microbiol.">
        <title>The Global Catalogue of Microorganisms (GCM) 10K type strain sequencing project: providing services to taxonomists for standard genome sequencing and annotation.</title>
        <authorList>
            <consortium name="The Broad Institute Genomics Platform"/>
            <consortium name="The Broad Institute Genome Sequencing Center for Infectious Disease"/>
            <person name="Wu L."/>
            <person name="Ma J."/>
        </authorList>
    </citation>
    <scope>NUCLEOTIDE SEQUENCE [LARGE SCALE GENOMIC DNA]</scope>
    <source>
        <strain evidence="3 4">JCM 14942</strain>
    </source>
</reference>
<dbReference type="PANTHER" id="PTHR43048">
    <property type="entry name" value="METHYLMALONYL-COA EPIMERASE"/>
    <property type="match status" value="1"/>
</dbReference>
<organism evidence="3 4">
    <name type="scientific">Nocardioides humi</name>
    <dbReference type="NCBI Taxonomy" id="449461"/>
    <lineage>
        <taxon>Bacteria</taxon>
        <taxon>Bacillati</taxon>
        <taxon>Actinomycetota</taxon>
        <taxon>Actinomycetes</taxon>
        <taxon>Propionibacteriales</taxon>
        <taxon>Nocardioidaceae</taxon>
        <taxon>Nocardioides</taxon>
    </lineage>
</organism>
<evidence type="ECO:0000313" key="3">
    <source>
        <dbReference type="EMBL" id="GAA1548989.1"/>
    </source>
</evidence>
<evidence type="ECO:0000313" key="4">
    <source>
        <dbReference type="Proteomes" id="UP001500842"/>
    </source>
</evidence>
<dbReference type="SUPFAM" id="SSF54593">
    <property type="entry name" value="Glyoxalase/Bleomycin resistance protein/Dihydroxybiphenyl dioxygenase"/>
    <property type="match status" value="1"/>
</dbReference>
<evidence type="ECO:0000259" key="2">
    <source>
        <dbReference type="PROSITE" id="PS51819"/>
    </source>
</evidence>
<gene>
    <name evidence="3" type="ORF">GCM10009788_58580</name>
</gene>
<dbReference type="InterPro" id="IPR051785">
    <property type="entry name" value="MMCE/EMCE_epimerase"/>
</dbReference>
<keyword evidence="4" id="KW-1185">Reference proteome</keyword>